<feature type="domain" description="Terpene synthase metal-binding" evidence="4">
    <location>
        <begin position="3"/>
        <end position="46"/>
    </location>
</feature>
<reference evidence="5 6" key="1">
    <citation type="submission" date="2024-05" db="EMBL/GenBank/DDBJ databases">
        <title>Haplotype-resolved chromosome-level genome assembly of Huyou (Citrus changshanensis).</title>
        <authorList>
            <person name="Miao C."/>
            <person name="Chen W."/>
            <person name="Wu Y."/>
            <person name="Wang L."/>
            <person name="Zhao S."/>
            <person name="Grierson D."/>
            <person name="Xu C."/>
            <person name="Chen K."/>
        </authorList>
    </citation>
    <scope>NUCLEOTIDE SEQUENCE [LARGE SCALE GENOMIC DNA]</scope>
    <source>
        <strain evidence="5">01-14</strain>
        <tissue evidence="5">Leaf</tissue>
    </source>
</reference>
<dbReference type="Proteomes" id="UP001428341">
    <property type="component" value="Unassembled WGS sequence"/>
</dbReference>
<evidence type="ECO:0000256" key="2">
    <source>
        <dbReference type="ARBA" id="ARBA00022723"/>
    </source>
</evidence>
<protein>
    <recommendedName>
        <fullName evidence="4">Terpene synthase metal-binding domain-containing protein</fullName>
    </recommendedName>
</protein>
<gene>
    <name evidence="5" type="ORF">WN944_006398</name>
</gene>
<evidence type="ECO:0000313" key="5">
    <source>
        <dbReference type="EMBL" id="KAK9214406.1"/>
    </source>
</evidence>
<keyword evidence="6" id="KW-1185">Reference proteome</keyword>
<evidence type="ECO:0000313" key="6">
    <source>
        <dbReference type="Proteomes" id="UP001428341"/>
    </source>
</evidence>
<dbReference type="EMBL" id="JBCGBO010000003">
    <property type="protein sequence ID" value="KAK9214406.1"/>
    <property type="molecule type" value="Genomic_DNA"/>
</dbReference>
<keyword evidence="2" id="KW-0479">Metal-binding</keyword>
<dbReference type="GO" id="GO:0010333">
    <property type="term" value="F:terpene synthase activity"/>
    <property type="evidence" value="ECO:0007669"/>
    <property type="project" value="InterPro"/>
</dbReference>
<evidence type="ECO:0000256" key="3">
    <source>
        <dbReference type="ARBA" id="ARBA00022842"/>
    </source>
</evidence>
<dbReference type="GO" id="GO:0000287">
    <property type="term" value="F:magnesium ion binding"/>
    <property type="evidence" value="ECO:0007669"/>
    <property type="project" value="InterPro"/>
</dbReference>
<dbReference type="PANTHER" id="PTHR31225:SF252">
    <property type="entry name" value="TERPENE SYNTHASE 12-RELATED"/>
    <property type="match status" value="1"/>
</dbReference>
<organism evidence="5 6">
    <name type="scientific">Citrus x changshan-huyou</name>
    <dbReference type="NCBI Taxonomy" id="2935761"/>
    <lineage>
        <taxon>Eukaryota</taxon>
        <taxon>Viridiplantae</taxon>
        <taxon>Streptophyta</taxon>
        <taxon>Embryophyta</taxon>
        <taxon>Tracheophyta</taxon>
        <taxon>Spermatophyta</taxon>
        <taxon>Magnoliopsida</taxon>
        <taxon>eudicotyledons</taxon>
        <taxon>Gunneridae</taxon>
        <taxon>Pentapetalae</taxon>
        <taxon>rosids</taxon>
        <taxon>malvids</taxon>
        <taxon>Sapindales</taxon>
        <taxon>Rutaceae</taxon>
        <taxon>Aurantioideae</taxon>
        <taxon>Citrus</taxon>
    </lineage>
</organism>
<keyword evidence="3" id="KW-0460">Magnesium</keyword>
<proteinExistence type="predicted"/>
<name>A0AAP0MJ35_9ROSI</name>
<dbReference type="Gene3D" id="1.10.600.10">
    <property type="entry name" value="Farnesyl Diphosphate Synthase"/>
    <property type="match status" value="1"/>
</dbReference>
<dbReference type="InterPro" id="IPR050148">
    <property type="entry name" value="Terpene_synthase-like"/>
</dbReference>
<comment type="cofactor">
    <cofactor evidence="1">
        <name>Mg(2+)</name>
        <dbReference type="ChEBI" id="CHEBI:18420"/>
    </cofactor>
</comment>
<dbReference type="PANTHER" id="PTHR31225">
    <property type="entry name" value="OS04G0344100 PROTEIN-RELATED"/>
    <property type="match status" value="1"/>
</dbReference>
<dbReference type="AlphaFoldDB" id="A0AAP0MJ35"/>
<accession>A0AAP0MJ35</accession>
<dbReference type="SUPFAM" id="SSF48576">
    <property type="entry name" value="Terpenoid synthases"/>
    <property type="match status" value="1"/>
</dbReference>
<evidence type="ECO:0000259" key="4">
    <source>
        <dbReference type="Pfam" id="PF03936"/>
    </source>
</evidence>
<dbReference type="InterPro" id="IPR005630">
    <property type="entry name" value="Terpene_synthase_metal-bd"/>
</dbReference>
<comment type="caution">
    <text evidence="5">The sequence shown here is derived from an EMBL/GenBank/DDBJ whole genome shotgun (WGS) entry which is preliminary data.</text>
</comment>
<dbReference type="InterPro" id="IPR008949">
    <property type="entry name" value="Isoprenoid_synthase_dom_sf"/>
</dbReference>
<evidence type="ECO:0000256" key="1">
    <source>
        <dbReference type="ARBA" id="ARBA00001946"/>
    </source>
</evidence>
<dbReference type="GO" id="GO:0016114">
    <property type="term" value="P:terpenoid biosynthetic process"/>
    <property type="evidence" value="ECO:0007669"/>
    <property type="project" value="InterPro"/>
</dbReference>
<dbReference type="Pfam" id="PF03936">
    <property type="entry name" value="Terpene_synth_C"/>
    <property type="match status" value="1"/>
</dbReference>
<sequence length="141" mass="16184">MSFARNRRTLTILTALITVIDDIYDVYGVLDELELFTDAVKRWAWNSKPRDYGCRFYIAFSARSLAGQRYSFTAIYVTLRLRMLLTDLSEFPVVNDEDDIGLDKEAVDPLLSQFLKDYPSQLFSEDSIPSKLQGEIVIVPT</sequence>